<keyword evidence="1" id="KW-1133">Transmembrane helix</keyword>
<protein>
    <submittedName>
        <fullName evidence="2">Uncharacterized protein</fullName>
    </submittedName>
</protein>
<dbReference type="EMBL" id="LCNH01000010">
    <property type="protein sequence ID" value="KKU50994.1"/>
    <property type="molecule type" value="Genomic_DNA"/>
</dbReference>
<reference evidence="2 3" key="1">
    <citation type="journal article" date="2015" name="Nature">
        <title>rRNA introns, odd ribosomes, and small enigmatic genomes across a large radiation of phyla.</title>
        <authorList>
            <person name="Brown C.T."/>
            <person name="Hug L.A."/>
            <person name="Thomas B.C."/>
            <person name="Sharon I."/>
            <person name="Castelle C.J."/>
            <person name="Singh A."/>
            <person name="Wilkins M.J."/>
            <person name="Williams K.H."/>
            <person name="Banfield J.F."/>
        </authorList>
    </citation>
    <scope>NUCLEOTIDE SEQUENCE [LARGE SCALE GENOMIC DNA]</scope>
</reference>
<keyword evidence="1" id="KW-0472">Membrane</keyword>
<keyword evidence="1" id="KW-0812">Transmembrane</keyword>
<comment type="caution">
    <text evidence="2">The sequence shown here is derived from an EMBL/GenBank/DDBJ whole genome shotgun (WGS) entry which is preliminary data.</text>
</comment>
<dbReference type="InterPro" id="IPR038662">
    <property type="entry name" value="ATP_synth_F0_csu_sf"/>
</dbReference>
<dbReference type="STRING" id="1619122.UX73_C0010G0021"/>
<accession>A0A0G1R1F6</accession>
<feature type="transmembrane region" description="Helical" evidence="1">
    <location>
        <begin position="225"/>
        <end position="243"/>
    </location>
</feature>
<evidence type="ECO:0000256" key="1">
    <source>
        <dbReference type="SAM" id="Phobius"/>
    </source>
</evidence>
<evidence type="ECO:0000313" key="3">
    <source>
        <dbReference type="Proteomes" id="UP000034873"/>
    </source>
</evidence>
<dbReference type="AlphaFoldDB" id="A0A0G1R1F6"/>
<feature type="non-terminal residue" evidence="2">
    <location>
        <position position="1"/>
    </location>
</feature>
<sequence>QMSMFFVLNFKGRSSVGLVLVKDDSYALTIFFQSRKLKVKMPKYSCQVAIAFFLVFSTRAFAQGIAVSLPIKNVSAGEDITGKIVSFKDGDYVLGTIPYDTNIVGVIVERPTLALTPATTVPGEYLVLSQGEAKVRVSAQGDAGAIKVGDFITPSETPGIGKKADMSGNILGTALEPLAQGEGTILVNVQIRAAFASGDVRGNLLQTVRSGWAAPFLTPVASLRYVLAALVTAGAFVIGFGTFGKTSGSGIEAIGRNPLAKQAIQVSIIINFAMTGLIMLLGLGLAYLILVL</sequence>
<evidence type="ECO:0000313" key="2">
    <source>
        <dbReference type="EMBL" id="KKU50994.1"/>
    </source>
</evidence>
<dbReference type="Proteomes" id="UP000034873">
    <property type="component" value="Unassembled WGS sequence"/>
</dbReference>
<organism evidence="2 3">
    <name type="scientific">candidate division WWE3 bacterium GW2011_GWC1_47_10</name>
    <dbReference type="NCBI Taxonomy" id="1619122"/>
    <lineage>
        <taxon>Bacteria</taxon>
        <taxon>Katanobacteria</taxon>
    </lineage>
</organism>
<dbReference type="Gene3D" id="1.20.20.10">
    <property type="entry name" value="F1F0 ATP synthase subunit C"/>
    <property type="match status" value="1"/>
</dbReference>
<feature type="transmembrane region" description="Helical" evidence="1">
    <location>
        <begin position="264"/>
        <end position="290"/>
    </location>
</feature>
<gene>
    <name evidence="2" type="ORF">UX73_C0010G0021</name>
</gene>
<proteinExistence type="predicted"/>
<name>A0A0G1R1F6_UNCKA</name>